<comment type="caution">
    <text evidence="1">The sequence shown here is derived from an EMBL/GenBank/DDBJ whole genome shotgun (WGS) entry which is preliminary data.</text>
</comment>
<dbReference type="RefSeq" id="WP_151108987.1">
    <property type="nucleotide sequence ID" value="NZ_WKJQ01000001.1"/>
</dbReference>
<dbReference type="AlphaFoldDB" id="A0A6A8G3J3"/>
<sequence>MSPPWSPSRRSFLHATGAAAFAGGAGCLGRLKYDATALETVLEDPISRIPPGGLPLPVGYLGSARDTAGRSASALAERLSSLPDDVSPDDPSVERASNHLKWGRKAISESTQQQFTDAMRRLREARSTFGNGHGWLDVAVERTETDALREQHADLGRVLARSWTAVEYRATTISVGIYVAGETENILLEATSSLESVDRALDGVDSTDDDEKRARLFAAAAGETAHARAALADANAVVDGQRGQVFEGTPSLRDPMAAAARSLLETTEADIESVTPVPDDDPWVVREVLAELSVRPPRDVREALGADRPATALSNLRWRRQRLTAREILDTDTVSVPESTEALVSSRRAAIKALQQASSEVDGPLEQTCLRQAQFKAIDGDRDLENVANEARGTGARTTKFATQAYAHYVAACTLAEAAKPTATELVDAVENELGQ</sequence>
<evidence type="ECO:0000313" key="1">
    <source>
        <dbReference type="EMBL" id="MRW95325.1"/>
    </source>
</evidence>
<dbReference type="InterPro" id="IPR006311">
    <property type="entry name" value="TAT_signal"/>
</dbReference>
<reference evidence="1 2" key="1">
    <citation type="submission" date="2019-11" db="EMBL/GenBank/DDBJ databases">
        <title>Whole genome sequence of Haloferax sp. MBLA0078.</title>
        <authorList>
            <person name="Seo M.-J."/>
            <person name="Cho E.-S."/>
        </authorList>
    </citation>
    <scope>NUCLEOTIDE SEQUENCE [LARGE SCALE GENOMIC DNA]</scope>
    <source>
        <strain evidence="1 2">MBLA0078</strain>
    </source>
</reference>
<dbReference type="Proteomes" id="UP000443423">
    <property type="component" value="Unassembled WGS sequence"/>
</dbReference>
<name>A0A6A8G3J3_9EURY</name>
<dbReference type="OrthoDB" id="293110at2157"/>
<protein>
    <submittedName>
        <fullName evidence="1">Uncharacterized protein</fullName>
    </submittedName>
</protein>
<dbReference type="PROSITE" id="PS51318">
    <property type="entry name" value="TAT"/>
    <property type="match status" value="1"/>
</dbReference>
<accession>A0A6A8G3J3</accession>
<dbReference type="EMBL" id="WKJQ01000001">
    <property type="protein sequence ID" value="MRW95325.1"/>
    <property type="molecule type" value="Genomic_DNA"/>
</dbReference>
<organism evidence="1 2">
    <name type="scientific">Haloferax marinum</name>
    <dbReference type="NCBI Taxonomy" id="2666143"/>
    <lineage>
        <taxon>Archaea</taxon>
        <taxon>Methanobacteriati</taxon>
        <taxon>Methanobacteriota</taxon>
        <taxon>Stenosarchaea group</taxon>
        <taxon>Halobacteria</taxon>
        <taxon>Halobacteriales</taxon>
        <taxon>Haloferacaceae</taxon>
        <taxon>Haloferax</taxon>
    </lineage>
</organism>
<gene>
    <name evidence="1" type="ORF">GJR99_01900</name>
</gene>
<keyword evidence="2" id="KW-1185">Reference proteome</keyword>
<evidence type="ECO:0000313" key="2">
    <source>
        <dbReference type="Proteomes" id="UP000443423"/>
    </source>
</evidence>
<proteinExistence type="predicted"/>